<dbReference type="SUPFAM" id="SSF47928">
    <property type="entry name" value="N-terminal domain of the delta subunit of the F1F0-ATP synthase"/>
    <property type="match status" value="1"/>
</dbReference>
<gene>
    <name evidence="7" type="ORF">CQA58_03380</name>
</gene>
<proteinExistence type="predicted"/>
<evidence type="ECO:0000256" key="3">
    <source>
        <dbReference type="ARBA" id="ARBA00022781"/>
    </source>
</evidence>
<dbReference type="EMBL" id="NXLV01000004">
    <property type="protein sequence ID" value="RDU71169.1"/>
    <property type="molecule type" value="Genomic_DNA"/>
</dbReference>
<dbReference type="Proteomes" id="UP000257045">
    <property type="component" value="Unassembled WGS sequence"/>
</dbReference>
<dbReference type="OrthoDB" id="5339308at2"/>
<evidence type="ECO:0000256" key="5">
    <source>
        <dbReference type="ARBA" id="ARBA00023136"/>
    </source>
</evidence>
<keyword evidence="3" id="KW-0375">Hydrogen ion transport</keyword>
<reference evidence="7 8" key="1">
    <citation type="submission" date="2018-04" db="EMBL/GenBank/DDBJ databases">
        <title>Novel Campyloabacter and Helicobacter Species and Strains.</title>
        <authorList>
            <person name="Mannion A.J."/>
            <person name="Shen Z."/>
            <person name="Fox J.G."/>
        </authorList>
    </citation>
    <scope>NUCLEOTIDE SEQUENCE [LARGE SCALE GENOMIC DNA]</scope>
    <source>
        <strain evidence="7 8">MIT 04-9366</strain>
    </source>
</reference>
<dbReference type="InterPro" id="IPR000711">
    <property type="entry name" value="ATPase_OSCP/dsu"/>
</dbReference>
<keyword evidence="5" id="KW-0472">Membrane</keyword>
<evidence type="ECO:0000313" key="7">
    <source>
        <dbReference type="EMBL" id="RDU71169.1"/>
    </source>
</evidence>
<dbReference type="NCBIfam" id="NF006291">
    <property type="entry name" value="PRK08474.1"/>
    <property type="match status" value="1"/>
</dbReference>
<evidence type="ECO:0000256" key="2">
    <source>
        <dbReference type="ARBA" id="ARBA00022448"/>
    </source>
</evidence>
<dbReference type="Gene3D" id="1.10.520.20">
    <property type="entry name" value="N-terminal domain of the delta subunit of the F1F0-ATP synthase"/>
    <property type="match status" value="1"/>
</dbReference>
<evidence type="ECO:0000256" key="6">
    <source>
        <dbReference type="ARBA" id="ARBA00023310"/>
    </source>
</evidence>
<comment type="caution">
    <text evidence="7">The sequence shown here is derived from an EMBL/GenBank/DDBJ whole genome shotgun (WGS) entry which is preliminary data.</text>
</comment>
<dbReference type="GO" id="GO:0046933">
    <property type="term" value="F:proton-transporting ATP synthase activity, rotational mechanism"/>
    <property type="evidence" value="ECO:0007669"/>
    <property type="project" value="InterPro"/>
</dbReference>
<evidence type="ECO:0000256" key="1">
    <source>
        <dbReference type="ARBA" id="ARBA00004370"/>
    </source>
</evidence>
<dbReference type="RefSeq" id="WP_115569315.1">
    <property type="nucleotide sequence ID" value="NZ_NXLV01000004.1"/>
</dbReference>
<comment type="subcellular location">
    <subcellularLocation>
        <location evidence="1">Membrane</location>
    </subcellularLocation>
</comment>
<keyword evidence="4" id="KW-0406">Ion transport</keyword>
<organism evidence="7 8">
    <name type="scientific">Helicobacter brantae</name>
    <dbReference type="NCBI Taxonomy" id="375927"/>
    <lineage>
        <taxon>Bacteria</taxon>
        <taxon>Pseudomonadati</taxon>
        <taxon>Campylobacterota</taxon>
        <taxon>Epsilonproteobacteria</taxon>
        <taxon>Campylobacterales</taxon>
        <taxon>Helicobacteraceae</taxon>
        <taxon>Helicobacter</taxon>
    </lineage>
</organism>
<protein>
    <submittedName>
        <fullName evidence="7">Uncharacterized protein</fullName>
    </submittedName>
</protein>
<evidence type="ECO:0000313" key="8">
    <source>
        <dbReference type="Proteomes" id="UP000257045"/>
    </source>
</evidence>
<dbReference type="GO" id="GO:0016020">
    <property type="term" value="C:membrane"/>
    <property type="evidence" value="ECO:0007669"/>
    <property type="project" value="UniProtKB-SubCell"/>
</dbReference>
<sequence>MKSSLAQRYSQAFIQAFDAQGAQEFVAKAEMIDVLFANKDFLDLVCNPFVDYSKKYEVLNGILAFKDEKIQKALLLLAKSGRLSLLPEILSDVLSFKSLESKTYKAIVYCNSKLSAEMIEKISKILCQKLDLAVSVEERLWERDGIKCVIDELDLEVSFSKEMFVSNLQNYILDSFRKGV</sequence>
<dbReference type="AlphaFoldDB" id="A0A3D8J0V2"/>
<dbReference type="Pfam" id="PF00213">
    <property type="entry name" value="OSCP"/>
    <property type="match status" value="1"/>
</dbReference>
<name>A0A3D8J0V2_9HELI</name>
<keyword evidence="6" id="KW-0066">ATP synthesis</keyword>
<keyword evidence="2" id="KW-0813">Transport</keyword>
<evidence type="ECO:0000256" key="4">
    <source>
        <dbReference type="ARBA" id="ARBA00023065"/>
    </source>
</evidence>
<accession>A0A3D8J0V2</accession>
<keyword evidence="8" id="KW-1185">Reference proteome</keyword>
<dbReference type="InterPro" id="IPR026015">
    <property type="entry name" value="ATP_synth_OSCP/delta_N_sf"/>
</dbReference>